<name>A0ABU7GYB7_9SPHI</name>
<dbReference type="InterPro" id="IPR007354">
    <property type="entry name" value="CruF-like"/>
</dbReference>
<comment type="caution">
    <text evidence="2">The sequence shown here is derived from an EMBL/GenBank/DDBJ whole genome shotgun (WGS) entry which is preliminary data.</text>
</comment>
<feature type="transmembrane region" description="Helical" evidence="1">
    <location>
        <begin position="165"/>
        <end position="183"/>
    </location>
</feature>
<feature type="transmembrane region" description="Helical" evidence="1">
    <location>
        <begin position="190"/>
        <end position="208"/>
    </location>
</feature>
<feature type="transmembrane region" description="Helical" evidence="1">
    <location>
        <begin position="57"/>
        <end position="79"/>
    </location>
</feature>
<organism evidence="2 3">
    <name type="scientific">Pedobacter flavus</name>
    <dbReference type="NCBI Taxonomy" id="3113906"/>
    <lineage>
        <taxon>Bacteria</taxon>
        <taxon>Pseudomonadati</taxon>
        <taxon>Bacteroidota</taxon>
        <taxon>Sphingobacteriia</taxon>
        <taxon>Sphingobacteriales</taxon>
        <taxon>Sphingobacteriaceae</taxon>
        <taxon>Pedobacter</taxon>
    </lineage>
</organism>
<dbReference type="Proteomes" id="UP001337681">
    <property type="component" value="Unassembled WGS sequence"/>
</dbReference>
<protein>
    <submittedName>
        <fullName evidence="2">Carotenoid biosynthesis protein</fullName>
    </submittedName>
</protein>
<accession>A0ABU7GYB7</accession>
<reference evidence="2 3" key="1">
    <citation type="submission" date="2024-01" db="EMBL/GenBank/DDBJ databases">
        <title>Pedobacter sp. nov., isolated from oil-contaminated soil.</title>
        <authorList>
            <person name="Le N.T.T."/>
        </authorList>
    </citation>
    <scope>NUCLEOTIDE SEQUENCE [LARGE SCALE GENOMIC DNA]</scope>
    <source>
        <strain evidence="2 3">VNH31</strain>
    </source>
</reference>
<feature type="transmembrane region" description="Helical" evidence="1">
    <location>
        <begin position="126"/>
        <end position="145"/>
    </location>
</feature>
<dbReference type="PANTHER" id="PTHR39419">
    <property type="entry name" value="SLL0814 PROTEIN"/>
    <property type="match status" value="1"/>
</dbReference>
<feature type="transmembrane region" description="Helical" evidence="1">
    <location>
        <begin position="30"/>
        <end position="50"/>
    </location>
</feature>
<feature type="transmembrane region" description="Helical" evidence="1">
    <location>
        <begin position="91"/>
        <end position="114"/>
    </location>
</feature>
<keyword evidence="1" id="KW-0812">Transmembrane</keyword>
<dbReference type="EMBL" id="JAZDQU010000001">
    <property type="protein sequence ID" value="MEE1883975.1"/>
    <property type="molecule type" value="Genomic_DNA"/>
</dbReference>
<dbReference type="RefSeq" id="WP_330144899.1">
    <property type="nucleotide sequence ID" value="NZ_JAZDQU010000001.1"/>
</dbReference>
<evidence type="ECO:0000256" key="1">
    <source>
        <dbReference type="SAM" id="Phobius"/>
    </source>
</evidence>
<gene>
    <name evidence="2" type="ORF">VRU49_00960</name>
</gene>
<keyword evidence="1" id="KW-0472">Membrane</keyword>
<dbReference type="Pfam" id="PF04240">
    <property type="entry name" value="Caroten_synth"/>
    <property type="match status" value="1"/>
</dbReference>
<keyword evidence="3" id="KW-1185">Reference proteome</keyword>
<evidence type="ECO:0000313" key="2">
    <source>
        <dbReference type="EMBL" id="MEE1883975.1"/>
    </source>
</evidence>
<dbReference type="PANTHER" id="PTHR39419:SF1">
    <property type="entry name" value="SLL0814 PROTEIN"/>
    <property type="match status" value="1"/>
</dbReference>
<sequence length="209" mass="24190">MNRDNRFYLLLILYHLIGFLGIMYEPTQTFFIKAIPLSIVALLLFVLYLNKEALKSFSIFSFGVFSCVMLVEILGLNVGEFFGKYKFGETLGVKIATVPVFLGVLFINWIYAVGQTTYLIKRLNPMIRALIGSVFIVIFDLFLEPVAVKLNYWTWENGLIPFKNYLLWFVLSYVLLNFFYALHLPLKPKMGAIIFIAQLLLFTSLYLFL</sequence>
<proteinExistence type="predicted"/>
<keyword evidence="1" id="KW-1133">Transmembrane helix</keyword>
<evidence type="ECO:0000313" key="3">
    <source>
        <dbReference type="Proteomes" id="UP001337681"/>
    </source>
</evidence>
<feature type="transmembrane region" description="Helical" evidence="1">
    <location>
        <begin position="7"/>
        <end position="24"/>
    </location>
</feature>